<dbReference type="AlphaFoldDB" id="S4GET5"/>
<evidence type="ECO:0000313" key="1">
    <source>
        <dbReference type="EMBL" id="EPI46428.1"/>
    </source>
</evidence>
<organism evidence="1 2">
    <name type="scientific">Gardnerella vaginalis JCP8108</name>
    <dbReference type="NCBI Taxonomy" id="1261066"/>
    <lineage>
        <taxon>Bacteria</taxon>
        <taxon>Bacillati</taxon>
        <taxon>Actinomycetota</taxon>
        <taxon>Actinomycetes</taxon>
        <taxon>Bifidobacteriales</taxon>
        <taxon>Bifidobacteriaceae</taxon>
        <taxon>Gardnerella</taxon>
    </lineage>
</organism>
<name>S4GET5_GARVA</name>
<dbReference type="HOGENOM" id="CLU_2861339_0_0_11"/>
<protein>
    <submittedName>
        <fullName evidence="1">Uncharacterized protein</fullName>
    </submittedName>
</protein>
<dbReference type="EMBL" id="ATJJ01000070">
    <property type="protein sequence ID" value="EPI46428.1"/>
    <property type="molecule type" value="Genomic_DNA"/>
</dbReference>
<evidence type="ECO:0000313" key="2">
    <source>
        <dbReference type="Proteomes" id="UP000014521"/>
    </source>
</evidence>
<reference evidence="1 2" key="1">
    <citation type="submission" date="2013-06" db="EMBL/GenBank/DDBJ databases">
        <authorList>
            <person name="Weinstock G."/>
            <person name="Sodergren E."/>
            <person name="Lobos E.A."/>
            <person name="Fulton L."/>
            <person name="Fulton R."/>
            <person name="Courtney L."/>
            <person name="Fronick C."/>
            <person name="O'Laughlin M."/>
            <person name="Godfrey J."/>
            <person name="Wilson R.M."/>
            <person name="Miner T."/>
            <person name="Farmer C."/>
            <person name="Delehaunty K."/>
            <person name="Cordes M."/>
            <person name="Minx P."/>
            <person name="Tomlinson C."/>
            <person name="Chen J."/>
            <person name="Wollam A."/>
            <person name="Pepin K.H."/>
            <person name="Bhonagiri V."/>
            <person name="Zhang X."/>
            <person name="Warren W."/>
            <person name="Mitreva M."/>
            <person name="Mardis E.R."/>
            <person name="Wilson R.K."/>
        </authorList>
    </citation>
    <scope>NUCLEOTIDE SEQUENCE [LARGE SCALE GENOMIC DNA]</scope>
    <source>
        <strain evidence="1 2">JCP8108</strain>
    </source>
</reference>
<accession>S4GET5</accession>
<dbReference type="Proteomes" id="UP000014521">
    <property type="component" value="Unassembled WGS sequence"/>
</dbReference>
<proteinExistence type="predicted"/>
<comment type="caution">
    <text evidence="1">The sequence shown here is derived from an EMBL/GenBank/DDBJ whole genome shotgun (WGS) entry which is preliminary data.</text>
</comment>
<gene>
    <name evidence="1" type="ORF">HMPREF1581_00986</name>
</gene>
<sequence length="64" mass="7270">MLFPLQDAIVKHKAAAPIVLIARIAKDLIVYNLVFLIGLRLSLESDFNHLVAKYIEILLRIVKD</sequence>